<accession>A0AA36HAC3</accession>
<dbReference type="EMBL" id="CATQJL010000316">
    <property type="protein sequence ID" value="CAJ0607059.1"/>
    <property type="molecule type" value="Genomic_DNA"/>
</dbReference>
<proteinExistence type="predicted"/>
<dbReference type="AlphaFoldDB" id="A0AA36HAC3"/>
<dbReference type="Proteomes" id="UP001176961">
    <property type="component" value="Unassembled WGS sequence"/>
</dbReference>
<gene>
    <name evidence="1" type="ORF">CYNAS_LOCUS19042</name>
</gene>
<comment type="caution">
    <text evidence="1">The sequence shown here is derived from an EMBL/GenBank/DDBJ whole genome shotgun (WGS) entry which is preliminary data.</text>
</comment>
<keyword evidence="2" id="KW-1185">Reference proteome</keyword>
<evidence type="ECO:0000313" key="1">
    <source>
        <dbReference type="EMBL" id="CAJ0607059.1"/>
    </source>
</evidence>
<name>A0AA36HAC3_CYLNA</name>
<dbReference type="InterPro" id="IPR035892">
    <property type="entry name" value="C2_domain_sf"/>
</dbReference>
<evidence type="ECO:0000313" key="2">
    <source>
        <dbReference type="Proteomes" id="UP001176961"/>
    </source>
</evidence>
<reference evidence="1" key="1">
    <citation type="submission" date="2023-07" db="EMBL/GenBank/DDBJ databases">
        <authorList>
            <consortium name="CYATHOMIX"/>
        </authorList>
    </citation>
    <scope>NUCLEOTIDE SEQUENCE</scope>
    <source>
        <strain evidence="1">N/A</strain>
    </source>
</reference>
<sequence length="315" mass="36315">MFPLSIALNQNPVYYSEPTMTDYDDIEDEPKNPTVTIAFEYVESEETFNFYIRRVSNAPFVPSIKQKHSRAALHVVRGISRKTWMGTKRTSITWEDVIAHTPESYRTLAVPHCITTIFNEFFSCKVAKKDFHNTLLKIQFCDVGKDDFEVPIADCDYWIDTNPIERFREYELPLQVLTPDLGELELSITYLMTAQRVLVSDCRATNLIVDPNAEEIHVRAILFVNEEFEEIHKTEEKSPQDETPLGITFGKRLVFDLMRIDVNSALFVCQVVQKIEDKKRVIGQCEVKAGGGHWSRMLAAVRQPVTETYRLRPAL</sequence>
<protein>
    <submittedName>
        <fullName evidence="1">Uncharacterized protein</fullName>
    </submittedName>
</protein>
<dbReference type="Gene3D" id="2.60.40.150">
    <property type="entry name" value="C2 domain"/>
    <property type="match status" value="1"/>
</dbReference>
<organism evidence="1 2">
    <name type="scientific">Cylicocyclus nassatus</name>
    <name type="common">Nematode worm</name>
    <dbReference type="NCBI Taxonomy" id="53992"/>
    <lineage>
        <taxon>Eukaryota</taxon>
        <taxon>Metazoa</taxon>
        <taxon>Ecdysozoa</taxon>
        <taxon>Nematoda</taxon>
        <taxon>Chromadorea</taxon>
        <taxon>Rhabditida</taxon>
        <taxon>Rhabditina</taxon>
        <taxon>Rhabditomorpha</taxon>
        <taxon>Strongyloidea</taxon>
        <taxon>Strongylidae</taxon>
        <taxon>Cylicocyclus</taxon>
    </lineage>
</organism>